<reference evidence="2" key="1">
    <citation type="submission" date="2020-05" db="EMBL/GenBank/DDBJ databases">
        <authorList>
            <person name="Chiriac C."/>
            <person name="Salcher M."/>
            <person name="Ghai R."/>
            <person name="Kavagutti S V."/>
        </authorList>
    </citation>
    <scope>NUCLEOTIDE SEQUENCE</scope>
</reference>
<dbReference type="AlphaFoldDB" id="A0A6J7JPG2"/>
<accession>A0A6J7JPG2</accession>
<dbReference type="EMBL" id="CAFBMW010000017">
    <property type="protein sequence ID" value="CAB4945306.1"/>
    <property type="molecule type" value="Genomic_DNA"/>
</dbReference>
<organism evidence="2">
    <name type="scientific">freshwater metagenome</name>
    <dbReference type="NCBI Taxonomy" id="449393"/>
    <lineage>
        <taxon>unclassified sequences</taxon>
        <taxon>metagenomes</taxon>
        <taxon>ecological metagenomes</taxon>
    </lineage>
</organism>
<sequence length="63" mass="6657">MDEHHEGEAPTEMSSAVRSRFWAGLNHASDQQADGQEPDVGEADPGGAGPTAQESSAPRDQRP</sequence>
<gene>
    <name evidence="2" type="ORF">UFOPK3662_02188</name>
</gene>
<name>A0A6J7JPG2_9ZZZZ</name>
<protein>
    <submittedName>
        <fullName evidence="2">Unannotated protein</fullName>
    </submittedName>
</protein>
<evidence type="ECO:0000313" key="2">
    <source>
        <dbReference type="EMBL" id="CAB4945306.1"/>
    </source>
</evidence>
<evidence type="ECO:0000256" key="1">
    <source>
        <dbReference type="SAM" id="MobiDB-lite"/>
    </source>
</evidence>
<feature type="region of interest" description="Disordered" evidence="1">
    <location>
        <begin position="1"/>
        <end position="63"/>
    </location>
</feature>
<proteinExistence type="predicted"/>